<dbReference type="InterPro" id="IPR052353">
    <property type="entry name" value="Benzoxazolinone_Detox_Enz"/>
</dbReference>
<dbReference type="Proteomes" id="UP000546162">
    <property type="component" value="Unassembled WGS sequence"/>
</dbReference>
<evidence type="ECO:0000259" key="1">
    <source>
        <dbReference type="PROSITE" id="PS51340"/>
    </source>
</evidence>
<dbReference type="Gene3D" id="2.40.33.20">
    <property type="entry name" value="PK beta-barrel domain-like"/>
    <property type="match status" value="1"/>
</dbReference>
<evidence type="ECO:0000313" key="2">
    <source>
        <dbReference type="EMBL" id="MBB4738799.1"/>
    </source>
</evidence>
<dbReference type="AlphaFoldDB" id="A0A7W7M6H2"/>
<dbReference type="PANTHER" id="PTHR30212:SF2">
    <property type="entry name" value="PROTEIN YIIM"/>
    <property type="match status" value="1"/>
</dbReference>
<keyword evidence="3" id="KW-1185">Reference proteome</keyword>
<reference evidence="2 3" key="1">
    <citation type="submission" date="2020-08" db="EMBL/GenBank/DDBJ databases">
        <title>Sequencing the genomes of 1000 actinobacteria strains.</title>
        <authorList>
            <person name="Klenk H.-P."/>
        </authorList>
    </citation>
    <scope>NUCLEOTIDE SEQUENCE [LARGE SCALE GENOMIC DNA]</scope>
    <source>
        <strain evidence="2 3">DSM 45809</strain>
    </source>
</reference>
<dbReference type="SUPFAM" id="SSF50800">
    <property type="entry name" value="PK beta-barrel domain-like"/>
    <property type="match status" value="1"/>
</dbReference>
<accession>A0A7W7M6H2</accession>
<dbReference type="GO" id="GO:0003824">
    <property type="term" value="F:catalytic activity"/>
    <property type="evidence" value="ECO:0007669"/>
    <property type="project" value="InterPro"/>
</dbReference>
<dbReference type="RefSeq" id="WP_239178055.1">
    <property type="nucleotide sequence ID" value="NZ_BAABFG010000005.1"/>
</dbReference>
<organism evidence="2 3">
    <name type="scientific">Actinoplanes octamycinicus</name>
    <dbReference type="NCBI Taxonomy" id="135948"/>
    <lineage>
        <taxon>Bacteria</taxon>
        <taxon>Bacillati</taxon>
        <taxon>Actinomycetota</taxon>
        <taxon>Actinomycetes</taxon>
        <taxon>Micromonosporales</taxon>
        <taxon>Micromonosporaceae</taxon>
        <taxon>Actinoplanes</taxon>
    </lineage>
</organism>
<dbReference type="GO" id="GO:0030170">
    <property type="term" value="F:pyridoxal phosphate binding"/>
    <property type="evidence" value="ECO:0007669"/>
    <property type="project" value="InterPro"/>
</dbReference>
<dbReference type="PANTHER" id="PTHR30212">
    <property type="entry name" value="PROTEIN YIIM"/>
    <property type="match status" value="1"/>
</dbReference>
<dbReference type="InterPro" id="IPR005302">
    <property type="entry name" value="MoCF_Sase_C"/>
</dbReference>
<protein>
    <submittedName>
        <fullName evidence="2">MOSC domain-containing protein YiiM</fullName>
    </submittedName>
</protein>
<gene>
    <name evidence="2" type="ORF">BJY16_002258</name>
</gene>
<evidence type="ECO:0000313" key="3">
    <source>
        <dbReference type="Proteomes" id="UP000546162"/>
    </source>
</evidence>
<name>A0A7W7M6H2_9ACTN</name>
<dbReference type="EMBL" id="JACHNB010000001">
    <property type="protein sequence ID" value="MBB4738799.1"/>
    <property type="molecule type" value="Genomic_DNA"/>
</dbReference>
<comment type="caution">
    <text evidence="2">The sequence shown here is derived from an EMBL/GenBank/DDBJ whole genome shotgun (WGS) entry which is preliminary data.</text>
</comment>
<proteinExistence type="predicted"/>
<dbReference type="PROSITE" id="PS51340">
    <property type="entry name" value="MOSC"/>
    <property type="match status" value="1"/>
</dbReference>
<feature type="domain" description="MOSC" evidence="1">
    <location>
        <begin position="36"/>
        <end position="174"/>
    </location>
</feature>
<dbReference type="InterPro" id="IPR011037">
    <property type="entry name" value="Pyrv_Knase-like_insert_dom_sf"/>
</dbReference>
<sequence>MSVGTAVSVNVGAAEPAMGKDVRSTGILKKPVSAPVQVRAPGPKRTGLHSGVVGDHIGDTKNHGGDDQAVYAYAVEDYAWWAAELGRELPPGLFGENLTTAGLDLLGGVIGEKWEFGSGLVLQVTFGRIPCITFQNRMGEPRWVKRFAAANRTGAYLRVLTPGSLVPGDRITVAERPAHGLTLTEAFRIYMFDQSRLARLLDAPELSPALLAEVRERLG</sequence>
<dbReference type="GO" id="GO:0030151">
    <property type="term" value="F:molybdenum ion binding"/>
    <property type="evidence" value="ECO:0007669"/>
    <property type="project" value="InterPro"/>
</dbReference>
<dbReference type="Pfam" id="PF03473">
    <property type="entry name" value="MOSC"/>
    <property type="match status" value="1"/>
</dbReference>